<dbReference type="AlphaFoldDB" id="A0A074YD62"/>
<dbReference type="Proteomes" id="UP000030641">
    <property type="component" value="Unassembled WGS sequence"/>
</dbReference>
<gene>
    <name evidence="2" type="ORF">AUEXF2481DRAFT_39516</name>
</gene>
<feature type="region of interest" description="Disordered" evidence="1">
    <location>
        <begin position="1"/>
        <end position="40"/>
    </location>
</feature>
<evidence type="ECO:0000256" key="1">
    <source>
        <dbReference type="SAM" id="MobiDB-lite"/>
    </source>
</evidence>
<feature type="compositionally biased region" description="Basic and acidic residues" evidence="1">
    <location>
        <begin position="66"/>
        <end position="81"/>
    </location>
</feature>
<evidence type="ECO:0000313" key="2">
    <source>
        <dbReference type="EMBL" id="KEQ95655.1"/>
    </source>
</evidence>
<dbReference type="GeneID" id="25366373"/>
<dbReference type="EMBL" id="KL584758">
    <property type="protein sequence ID" value="KEQ95655.1"/>
    <property type="molecule type" value="Genomic_DNA"/>
</dbReference>
<evidence type="ECO:0000313" key="3">
    <source>
        <dbReference type="Proteomes" id="UP000030641"/>
    </source>
</evidence>
<feature type="compositionally biased region" description="Polar residues" evidence="1">
    <location>
        <begin position="55"/>
        <end position="64"/>
    </location>
</feature>
<sequence>MAPAATGAKKQKKKWSKGKGTHASSPIHAHREYTANNHRYHISPITKIHRISKRLISTSSNSRSALPERRALLHQRKEQFR</sequence>
<feature type="region of interest" description="Disordered" evidence="1">
    <location>
        <begin position="54"/>
        <end position="81"/>
    </location>
</feature>
<name>A0A074YD62_AURSE</name>
<proteinExistence type="predicted"/>
<reference evidence="2 3" key="1">
    <citation type="journal article" date="2014" name="BMC Genomics">
        <title>Genome sequencing of four Aureobasidium pullulans varieties: biotechnological potential, stress tolerance, and description of new species.</title>
        <authorList>
            <person name="Gostin Ar C."/>
            <person name="Ohm R.A."/>
            <person name="Kogej T."/>
            <person name="Sonjak S."/>
            <person name="Turk M."/>
            <person name="Zajc J."/>
            <person name="Zalar P."/>
            <person name="Grube M."/>
            <person name="Sun H."/>
            <person name="Han J."/>
            <person name="Sharma A."/>
            <person name="Chiniquy J."/>
            <person name="Ngan C.Y."/>
            <person name="Lipzen A."/>
            <person name="Barry K."/>
            <person name="Grigoriev I.V."/>
            <person name="Gunde-Cimerman N."/>
        </authorList>
    </citation>
    <scope>NUCLEOTIDE SEQUENCE [LARGE SCALE GENOMIC DNA]</scope>
    <source>
        <strain evidence="2 3">EXF-2481</strain>
    </source>
</reference>
<organism evidence="2 3">
    <name type="scientific">Aureobasidium subglaciale (strain EXF-2481)</name>
    <name type="common">Aureobasidium pullulans var. subglaciale</name>
    <dbReference type="NCBI Taxonomy" id="1043005"/>
    <lineage>
        <taxon>Eukaryota</taxon>
        <taxon>Fungi</taxon>
        <taxon>Dikarya</taxon>
        <taxon>Ascomycota</taxon>
        <taxon>Pezizomycotina</taxon>
        <taxon>Dothideomycetes</taxon>
        <taxon>Dothideomycetidae</taxon>
        <taxon>Dothideales</taxon>
        <taxon>Saccotheciaceae</taxon>
        <taxon>Aureobasidium</taxon>
    </lineage>
</organism>
<keyword evidence="3" id="KW-1185">Reference proteome</keyword>
<accession>A0A074YD62</accession>
<dbReference type="InParanoid" id="A0A074YD62"/>
<dbReference type="HOGENOM" id="CLU_2573526_0_0_1"/>
<protein>
    <submittedName>
        <fullName evidence="2">Uncharacterized protein</fullName>
    </submittedName>
</protein>
<feature type="compositionally biased region" description="Basic residues" evidence="1">
    <location>
        <begin position="9"/>
        <end position="20"/>
    </location>
</feature>
<dbReference type="RefSeq" id="XP_013344197.1">
    <property type="nucleotide sequence ID" value="XM_013488743.1"/>
</dbReference>